<dbReference type="AlphaFoldDB" id="A0A2P4P371"/>
<accession>A0A2P4P371</accession>
<reference evidence="1 2" key="1">
    <citation type="journal article" date="2013" name="Proc. Natl. Acad. Sci. U.S.A.">
        <title>Genome of an arbuscular mycorrhizal fungus provides insight into the oldest plant symbiosis.</title>
        <authorList>
            <person name="Tisserant E."/>
            <person name="Malbreil M."/>
            <person name="Kuo A."/>
            <person name="Kohler A."/>
            <person name="Symeonidi A."/>
            <person name="Balestrini R."/>
            <person name="Charron P."/>
            <person name="Duensing N."/>
            <person name="Frei Dit Frey N."/>
            <person name="Gianinazzi-Pearson V."/>
            <person name="Gilbert L.B."/>
            <person name="Handa Y."/>
            <person name="Herr J.R."/>
            <person name="Hijri M."/>
            <person name="Koul R."/>
            <person name="Kawaguchi M."/>
            <person name="Krajinski F."/>
            <person name="Lammers P.J."/>
            <person name="Masclaux F.G."/>
            <person name="Murat C."/>
            <person name="Morin E."/>
            <person name="Ndikumana S."/>
            <person name="Pagni M."/>
            <person name="Petitpierre D."/>
            <person name="Requena N."/>
            <person name="Rosikiewicz P."/>
            <person name="Riley R."/>
            <person name="Saito K."/>
            <person name="San Clemente H."/>
            <person name="Shapiro H."/>
            <person name="van Tuinen D."/>
            <person name="Becard G."/>
            <person name="Bonfante P."/>
            <person name="Paszkowski U."/>
            <person name="Shachar-Hill Y.Y."/>
            <person name="Tuskan G.A."/>
            <person name="Young P.W."/>
            <person name="Sanders I.R."/>
            <person name="Henrissat B."/>
            <person name="Rensing S.A."/>
            <person name="Grigoriev I.V."/>
            <person name="Corradi N."/>
            <person name="Roux C."/>
            <person name="Martin F."/>
        </authorList>
    </citation>
    <scope>NUCLEOTIDE SEQUENCE [LARGE SCALE GENOMIC DNA]</scope>
    <source>
        <strain evidence="1 2">DAOM 197198</strain>
    </source>
</reference>
<dbReference type="EMBL" id="AUPC02000426">
    <property type="protein sequence ID" value="POG59837.1"/>
    <property type="molecule type" value="Genomic_DNA"/>
</dbReference>
<evidence type="ECO:0000313" key="2">
    <source>
        <dbReference type="Proteomes" id="UP000018888"/>
    </source>
</evidence>
<organism evidence="1 2">
    <name type="scientific">Rhizophagus irregularis (strain DAOM 181602 / DAOM 197198 / MUCL 43194)</name>
    <name type="common">Arbuscular mycorrhizal fungus</name>
    <name type="synonym">Glomus intraradices</name>
    <dbReference type="NCBI Taxonomy" id="747089"/>
    <lineage>
        <taxon>Eukaryota</taxon>
        <taxon>Fungi</taxon>
        <taxon>Fungi incertae sedis</taxon>
        <taxon>Mucoromycota</taxon>
        <taxon>Glomeromycotina</taxon>
        <taxon>Glomeromycetes</taxon>
        <taxon>Glomerales</taxon>
        <taxon>Glomeraceae</taxon>
        <taxon>Rhizophagus</taxon>
    </lineage>
</organism>
<reference evidence="1 2" key="2">
    <citation type="journal article" date="2018" name="New Phytol.">
        <title>High intraspecific genome diversity in the model arbuscular mycorrhizal symbiont Rhizophagus irregularis.</title>
        <authorList>
            <person name="Chen E.C.H."/>
            <person name="Morin E."/>
            <person name="Beaudet D."/>
            <person name="Noel J."/>
            <person name="Yildirir G."/>
            <person name="Ndikumana S."/>
            <person name="Charron P."/>
            <person name="St-Onge C."/>
            <person name="Giorgi J."/>
            <person name="Kruger M."/>
            <person name="Marton T."/>
            <person name="Ropars J."/>
            <person name="Grigoriev I.V."/>
            <person name="Hainaut M."/>
            <person name="Henrissat B."/>
            <person name="Roux C."/>
            <person name="Martin F."/>
            <person name="Corradi N."/>
        </authorList>
    </citation>
    <scope>NUCLEOTIDE SEQUENCE [LARGE SCALE GENOMIC DNA]</scope>
    <source>
        <strain evidence="1 2">DAOM 197198</strain>
    </source>
</reference>
<dbReference type="Proteomes" id="UP000018888">
    <property type="component" value="Unassembled WGS sequence"/>
</dbReference>
<comment type="caution">
    <text evidence="1">The sequence shown here is derived from an EMBL/GenBank/DDBJ whole genome shotgun (WGS) entry which is preliminary data.</text>
</comment>
<protein>
    <submittedName>
        <fullName evidence="1">Uncharacterized protein</fullName>
    </submittedName>
</protein>
<keyword evidence="2" id="KW-1185">Reference proteome</keyword>
<evidence type="ECO:0000313" key="1">
    <source>
        <dbReference type="EMBL" id="POG59837.1"/>
    </source>
</evidence>
<proteinExistence type="predicted"/>
<name>A0A2P4P371_RHIID</name>
<gene>
    <name evidence="1" type="ORF">GLOIN_2v1718773</name>
</gene>
<sequence length="67" mass="7937">MDLFIVGILMNSNGIDKQNIRSLLKYLRVHQVQIINFWMSGNIIIIVRKDHFQNLFNFLGLHKIQII</sequence>